<name>A0A1M6LGN1_9FIRM</name>
<reference evidence="1 2" key="1">
    <citation type="submission" date="2016-11" db="EMBL/GenBank/DDBJ databases">
        <authorList>
            <person name="Jaros S."/>
            <person name="Januszkiewicz K."/>
            <person name="Wedrychowicz H."/>
        </authorList>
    </citation>
    <scope>NUCLEOTIDE SEQUENCE [LARGE SCALE GENOMIC DNA]</scope>
    <source>
        <strain evidence="1 2">DSM 17477</strain>
    </source>
</reference>
<dbReference type="EMBL" id="FQZL01000032">
    <property type="protein sequence ID" value="SHJ70347.1"/>
    <property type="molecule type" value="Genomic_DNA"/>
</dbReference>
<accession>A0A1M6LGN1</accession>
<evidence type="ECO:0000313" key="2">
    <source>
        <dbReference type="Proteomes" id="UP000184052"/>
    </source>
</evidence>
<dbReference type="AlphaFoldDB" id="A0A1M6LGN1"/>
<protein>
    <submittedName>
        <fullName evidence="1">Uncharacterized protein</fullName>
    </submittedName>
</protein>
<evidence type="ECO:0000313" key="1">
    <source>
        <dbReference type="EMBL" id="SHJ70347.1"/>
    </source>
</evidence>
<dbReference type="RefSeq" id="WP_073050537.1">
    <property type="nucleotide sequence ID" value="NZ_FQZL01000032.1"/>
</dbReference>
<gene>
    <name evidence="1" type="ORF">SAMN02745751_03167</name>
</gene>
<dbReference type="STRING" id="1121476.SAMN02745751_03167"/>
<proteinExistence type="predicted"/>
<keyword evidence="2" id="KW-1185">Reference proteome</keyword>
<dbReference type="Proteomes" id="UP000184052">
    <property type="component" value="Unassembled WGS sequence"/>
</dbReference>
<sequence length="69" mass="8073">MEKYQEEYDKLLAREKKAVNWLDSPERAPGEIEKHLPNYENILDNLNMLISKHNISGKEILQGFTEVNS</sequence>
<organism evidence="1 2">
    <name type="scientific">Dethiosulfatibacter aminovorans DSM 17477</name>
    <dbReference type="NCBI Taxonomy" id="1121476"/>
    <lineage>
        <taxon>Bacteria</taxon>
        <taxon>Bacillati</taxon>
        <taxon>Bacillota</taxon>
        <taxon>Tissierellia</taxon>
        <taxon>Dethiosulfatibacter</taxon>
    </lineage>
</organism>